<dbReference type="PANTHER" id="PTHR10683:SF18">
    <property type="entry name" value="TRANSALDOLASE"/>
    <property type="match status" value="1"/>
</dbReference>
<dbReference type="Gene3D" id="3.20.20.70">
    <property type="entry name" value="Aldolase class I"/>
    <property type="match status" value="1"/>
</dbReference>
<evidence type="ECO:0000256" key="10">
    <source>
        <dbReference type="ARBA" id="ARBA00048810"/>
    </source>
</evidence>
<keyword evidence="6 11" id="KW-0963">Cytoplasm</keyword>
<dbReference type="EC" id="2.2.1.2" evidence="5 11"/>
<evidence type="ECO:0000256" key="5">
    <source>
        <dbReference type="ARBA" id="ARBA00013151"/>
    </source>
</evidence>
<keyword evidence="14" id="KW-1185">Reference proteome</keyword>
<dbReference type="InterPro" id="IPR001585">
    <property type="entry name" value="TAL/FSA"/>
</dbReference>
<dbReference type="GO" id="GO:0004801">
    <property type="term" value="F:transaldolase activity"/>
    <property type="evidence" value="ECO:0007669"/>
    <property type="project" value="UniProtKB-UniRule"/>
</dbReference>
<evidence type="ECO:0000256" key="7">
    <source>
        <dbReference type="ARBA" id="ARBA00022679"/>
    </source>
</evidence>
<dbReference type="InterPro" id="IPR013785">
    <property type="entry name" value="Aldolase_TIM"/>
</dbReference>
<dbReference type="PROSITE" id="PS00958">
    <property type="entry name" value="TRANSALDOLASE_2"/>
    <property type="match status" value="1"/>
</dbReference>
<evidence type="ECO:0000256" key="2">
    <source>
        <dbReference type="ARBA" id="ARBA00004496"/>
    </source>
</evidence>
<keyword evidence="8 11" id="KW-0570">Pentose shunt</keyword>
<dbReference type="EMBL" id="JAEPBH010000023">
    <property type="protein sequence ID" value="MBK4715694.1"/>
    <property type="molecule type" value="Genomic_DNA"/>
</dbReference>
<proteinExistence type="inferred from homology"/>
<evidence type="ECO:0000256" key="9">
    <source>
        <dbReference type="ARBA" id="ARBA00023270"/>
    </source>
</evidence>
<dbReference type="PROSITE" id="PS01054">
    <property type="entry name" value="TRANSALDOLASE_1"/>
    <property type="match status" value="1"/>
</dbReference>
<accession>A0A8K0V646</accession>
<protein>
    <recommendedName>
        <fullName evidence="5 11">Transaldolase</fullName>
        <ecNumber evidence="5 11">2.2.1.2</ecNumber>
    </recommendedName>
</protein>
<dbReference type="Proteomes" id="UP000659047">
    <property type="component" value="Unassembled WGS sequence"/>
</dbReference>
<keyword evidence="7 11" id="KW-0808">Transferase</keyword>
<feature type="active site" description="Schiff-base intermediate with substrate" evidence="11">
    <location>
        <position position="132"/>
    </location>
</feature>
<sequence length="317" mass="35058">MTDKLTSLRQFTTVVADTGDIAAMKLYQPQDATTNPSLILNAAQIPEYRKLIDDAVSWARGQSDDRAQQVTDATDKLAVNIGLEILKLIPGRISTEVDARLSYDTQGSIARAKRLIKLYNDAGVSNDRILIKLASTWQGIRAAEQLEKEGINCNLTLLFSFAQARACAEAGVYLISPFVGRILDWYKANTDKKEFAAHEDPGVVSVSEIYKYYKEHGYETVVMGASFRNVGEILALAGCDRLTIAPALLKELADADGAVERKLSFCGEVKPRPARLSESAFLWQHNQDPMAVDKLAEGIRKFAIDQEKLEKMVSELL</sequence>
<dbReference type="CDD" id="cd00957">
    <property type="entry name" value="Transaldolase_TalAB"/>
    <property type="match status" value="1"/>
</dbReference>
<comment type="subcellular location">
    <subcellularLocation>
        <location evidence="2 11">Cytoplasm</location>
    </subcellularLocation>
</comment>
<evidence type="ECO:0000256" key="4">
    <source>
        <dbReference type="ARBA" id="ARBA00008012"/>
    </source>
</evidence>
<evidence type="ECO:0000256" key="1">
    <source>
        <dbReference type="ARBA" id="ARBA00003518"/>
    </source>
</evidence>
<dbReference type="GO" id="GO:0006098">
    <property type="term" value="P:pentose-phosphate shunt"/>
    <property type="evidence" value="ECO:0007669"/>
    <property type="project" value="UniProtKB-UniRule"/>
</dbReference>
<dbReference type="InterPro" id="IPR004730">
    <property type="entry name" value="Transaldolase_1"/>
</dbReference>
<evidence type="ECO:0000256" key="11">
    <source>
        <dbReference type="HAMAP-Rule" id="MF_00492"/>
    </source>
</evidence>
<dbReference type="RefSeq" id="WP_238713908.1">
    <property type="nucleotide sequence ID" value="NZ_JAEPBH010000023.1"/>
</dbReference>
<dbReference type="NCBIfam" id="TIGR00874">
    <property type="entry name" value="talAB"/>
    <property type="match status" value="1"/>
</dbReference>
<dbReference type="InterPro" id="IPR018225">
    <property type="entry name" value="Transaldolase_AS"/>
</dbReference>
<dbReference type="FunFam" id="3.20.20.70:FF:000002">
    <property type="entry name" value="Transaldolase"/>
    <property type="match status" value="1"/>
</dbReference>
<dbReference type="AlphaFoldDB" id="A0A8K0V646"/>
<evidence type="ECO:0000256" key="12">
    <source>
        <dbReference type="RuleBase" id="RU004155"/>
    </source>
</evidence>
<comment type="caution">
    <text evidence="13">The sequence shown here is derived from an EMBL/GenBank/DDBJ whole genome shotgun (WGS) entry which is preliminary data.</text>
</comment>
<comment type="pathway">
    <text evidence="3 11 12">Carbohydrate degradation; pentose phosphate pathway; D-glyceraldehyde 3-phosphate and beta-D-fructose 6-phosphate from D-ribose 5-phosphate and D-xylulose 5-phosphate (non-oxidative stage): step 2/3.</text>
</comment>
<dbReference type="NCBIfam" id="NF009001">
    <property type="entry name" value="PRK12346.1"/>
    <property type="match status" value="1"/>
</dbReference>
<evidence type="ECO:0000256" key="8">
    <source>
        <dbReference type="ARBA" id="ARBA00023126"/>
    </source>
</evidence>
<dbReference type="UniPathway" id="UPA00115">
    <property type="reaction ID" value="UER00414"/>
</dbReference>
<name>A0A8K0V646_9ENTR</name>
<comment type="function">
    <text evidence="1 11 12">Transaldolase is important for the balance of metabolites in the pentose-phosphate pathway.</text>
</comment>
<dbReference type="PANTHER" id="PTHR10683">
    <property type="entry name" value="TRANSALDOLASE"/>
    <property type="match status" value="1"/>
</dbReference>
<dbReference type="GO" id="GO:0005829">
    <property type="term" value="C:cytosol"/>
    <property type="evidence" value="ECO:0007669"/>
    <property type="project" value="TreeGrafter"/>
</dbReference>
<reference evidence="13" key="1">
    <citation type="submission" date="2021-01" db="EMBL/GenBank/DDBJ databases">
        <title>Intestinitalea alba gen. nov., sp. nov., a novel genus of the family Enterobacteriaceae, isolated from the gut of the plastic-eating mealworm Tenebrio molitor L.</title>
        <authorList>
            <person name="Yang Y."/>
        </authorList>
    </citation>
    <scope>NUCLEOTIDE SEQUENCE</scope>
    <source>
        <strain evidence="13">BIT-L3</strain>
    </source>
</reference>
<dbReference type="HAMAP" id="MF_00492">
    <property type="entry name" value="Transaldolase_1"/>
    <property type="match status" value="1"/>
</dbReference>
<evidence type="ECO:0000313" key="14">
    <source>
        <dbReference type="Proteomes" id="UP000659047"/>
    </source>
</evidence>
<comment type="catalytic activity">
    <reaction evidence="10 11 12">
        <text>D-sedoheptulose 7-phosphate + D-glyceraldehyde 3-phosphate = D-erythrose 4-phosphate + beta-D-fructose 6-phosphate</text>
        <dbReference type="Rhea" id="RHEA:17053"/>
        <dbReference type="ChEBI" id="CHEBI:16897"/>
        <dbReference type="ChEBI" id="CHEBI:57483"/>
        <dbReference type="ChEBI" id="CHEBI:57634"/>
        <dbReference type="ChEBI" id="CHEBI:59776"/>
        <dbReference type="EC" id="2.2.1.2"/>
    </reaction>
</comment>
<evidence type="ECO:0000256" key="3">
    <source>
        <dbReference type="ARBA" id="ARBA00004857"/>
    </source>
</evidence>
<dbReference type="SUPFAM" id="SSF51569">
    <property type="entry name" value="Aldolase"/>
    <property type="match status" value="1"/>
</dbReference>
<keyword evidence="9 11" id="KW-0704">Schiff base</keyword>
<evidence type="ECO:0000313" key="13">
    <source>
        <dbReference type="EMBL" id="MBK4715694.1"/>
    </source>
</evidence>
<organism evidence="13 14">
    <name type="scientific">Tenebrionibacter intestinalis</name>
    <dbReference type="NCBI Taxonomy" id="2799638"/>
    <lineage>
        <taxon>Bacteria</taxon>
        <taxon>Pseudomonadati</taxon>
        <taxon>Pseudomonadota</taxon>
        <taxon>Gammaproteobacteria</taxon>
        <taxon>Enterobacterales</taxon>
        <taxon>Enterobacteriaceae</taxon>
        <taxon>Tenebrionibacter/Tenebrionicola group</taxon>
        <taxon>Tenebrionibacter</taxon>
    </lineage>
</organism>
<evidence type="ECO:0000256" key="6">
    <source>
        <dbReference type="ARBA" id="ARBA00022490"/>
    </source>
</evidence>
<comment type="similarity">
    <text evidence="4 11 12">Belongs to the transaldolase family. Type 1 subfamily.</text>
</comment>
<gene>
    <name evidence="11 13" type="primary">tal</name>
    <name evidence="13" type="ORF">JJB97_10190</name>
</gene>
<dbReference type="Pfam" id="PF00923">
    <property type="entry name" value="TAL_FSA"/>
    <property type="match status" value="1"/>
</dbReference>
<dbReference type="GO" id="GO:0005975">
    <property type="term" value="P:carbohydrate metabolic process"/>
    <property type="evidence" value="ECO:0007669"/>
    <property type="project" value="InterPro"/>
</dbReference>